<protein>
    <recommendedName>
        <fullName evidence="3">GyrI-like small molecule binding domain-containing protein</fullName>
    </recommendedName>
</protein>
<dbReference type="InterPro" id="IPR011256">
    <property type="entry name" value="Reg_factor_effector_dom_sf"/>
</dbReference>
<dbReference type="RefSeq" id="WP_087158572.1">
    <property type="nucleotide sequence ID" value="NZ_NFHU01000002.1"/>
</dbReference>
<dbReference type="Gene3D" id="3.20.80.10">
    <property type="entry name" value="Regulatory factor, effector binding domain"/>
    <property type="match status" value="1"/>
</dbReference>
<name>A0A1Y3VUA4_9FIRM</name>
<reference evidence="2" key="1">
    <citation type="submission" date="2017-04" db="EMBL/GenBank/DDBJ databases">
        <title>Function of individual gut microbiota members based on whole genome sequencing of pure cultures obtained from chicken caecum.</title>
        <authorList>
            <person name="Medvecky M."/>
            <person name="Cejkova D."/>
            <person name="Polansky O."/>
            <person name="Karasova D."/>
            <person name="Kubasova T."/>
            <person name="Cizek A."/>
            <person name="Rychlik I."/>
        </authorList>
    </citation>
    <scope>NUCLEOTIDE SEQUENCE [LARGE SCALE GENOMIC DNA]</scope>
    <source>
        <strain evidence="2">An178</strain>
    </source>
</reference>
<dbReference type="Proteomes" id="UP000195447">
    <property type="component" value="Unassembled WGS sequence"/>
</dbReference>
<evidence type="ECO:0000313" key="2">
    <source>
        <dbReference type="Proteomes" id="UP000195447"/>
    </source>
</evidence>
<comment type="caution">
    <text evidence="1">The sequence shown here is derived from an EMBL/GenBank/DDBJ whole genome shotgun (WGS) entry which is preliminary data.</text>
</comment>
<accession>A0A1Y3VUA4</accession>
<dbReference type="AlphaFoldDB" id="A0A1Y3VUA4"/>
<keyword evidence="2" id="KW-1185">Reference proteome</keyword>
<organism evidence="1 2">
    <name type="scientific">Faecalitalea cylindroides</name>
    <dbReference type="NCBI Taxonomy" id="39483"/>
    <lineage>
        <taxon>Bacteria</taxon>
        <taxon>Bacillati</taxon>
        <taxon>Bacillota</taxon>
        <taxon>Erysipelotrichia</taxon>
        <taxon>Erysipelotrichales</taxon>
        <taxon>Erysipelotrichaceae</taxon>
        <taxon>Faecalitalea</taxon>
    </lineage>
</organism>
<proteinExistence type="predicted"/>
<gene>
    <name evidence="1" type="ORF">B5F14_05300</name>
</gene>
<evidence type="ECO:0000313" key="1">
    <source>
        <dbReference type="EMBL" id="OUP60968.1"/>
    </source>
</evidence>
<dbReference type="EMBL" id="NFKM01000008">
    <property type="protein sequence ID" value="OUP60968.1"/>
    <property type="molecule type" value="Genomic_DNA"/>
</dbReference>
<evidence type="ECO:0008006" key="3">
    <source>
        <dbReference type="Google" id="ProtNLM"/>
    </source>
</evidence>
<sequence length="160" mass="19123">MFDPQQLDETIYLSGVMMETNSDTLFEDLKTISKKYAKIKPQIKHLKKPVYTVVATSSKKLFMGDMTEKANKQMASLKIEKGQWIVKVPVKYHTQALLPAKVAEFRKKFYQDWLPYQDFDQDDAWQDLEVYHYRKRRFRKATKMVMELWFCIKPIQKDKV</sequence>